<evidence type="ECO:0000256" key="1">
    <source>
        <dbReference type="ARBA" id="ARBA00004141"/>
    </source>
</evidence>
<organism evidence="6 7">
    <name type="scientific">Abyssalbus ytuae</name>
    <dbReference type="NCBI Taxonomy" id="2926907"/>
    <lineage>
        <taxon>Bacteria</taxon>
        <taxon>Pseudomonadati</taxon>
        <taxon>Bacteroidota</taxon>
        <taxon>Flavobacteriia</taxon>
        <taxon>Flavobacteriales</taxon>
        <taxon>Flavobacteriaceae</taxon>
        <taxon>Abyssalbus</taxon>
    </lineage>
</organism>
<dbReference type="Pfam" id="PF01925">
    <property type="entry name" value="TauE"/>
    <property type="match status" value="1"/>
</dbReference>
<evidence type="ECO:0000313" key="6">
    <source>
        <dbReference type="EMBL" id="UOB18066.1"/>
    </source>
</evidence>
<feature type="transmembrane region" description="Helical" evidence="5">
    <location>
        <begin position="202"/>
        <end position="220"/>
    </location>
</feature>
<comment type="similarity">
    <text evidence="5">Belongs to the 4-toluene sulfonate uptake permease (TSUP) (TC 2.A.102) family.</text>
</comment>
<dbReference type="AlphaFoldDB" id="A0A9E7A1M2"/>
<evidence type="ECO:0000256" key="3">
    <source>
        <dbReference type="ARBA" id="ARBA00022989"/>
    </source>
</evidence>
<dbReference type="InterPro" id="IPR002781">
    <property type="entry name" value="TM_pro_TauE-like"/>
</dbReference>
<feature type="transmembrane region" description="Helical" evidence="5">
    <location>
        <begin position="134"/>
        <end position="166"/>
    </location>
</feature>
<dbReference type="EMBL" id="CP094358">
    <property type="protein sequence ID" value="UOB18066.1"/>
    <property type="molecule type" value="Genomic_DNA"/>
</dbReference>
<dbReference type="GO" id="GO:0005886">
    <property type="term" value="C:plasma membrane"/>
    <property type="evidence" value="ECO:0007669"/>
    <property type="project" value="UniProtKB-SubCell"/>
</dbReference>
<keyword evidence="4 5" id="KW-0472">Membrane</keyword>
<dbReference type="Proteomes" id="UP000831290">
    <property type="component" value="Chromosome"/>
</dbReference>
<dbReference type="PANTHER" id="PTHR43701">
    <property type="entry name" value="MEMBRANE TRANSPORTER PROTEIN MJ0441-RELATED"/>
    <property type="match status" value="1"/>
</dbReference>
<reference evidence="6" key="1">
    <citation type="submission" date="2022-03" db="EMBL/GenBank/DDBJ databases">
        <title>Description of Abyssus ytuae gen. nov., sp. nov., a novel member of the family Flavobacteriaceae isolated from the sediment of Mariana Trench.</title>
        <authorList>
            <person name="Zhang J."/>
            <person name="Xu X."/>
        </authorList>
    </citation>
    <scope>NUCLEOTIDE SEQUENCE</scope>
    <source>
        <strain evidence="6">MT3330</strain>
    </source>
</reference>
<evidence type="ECO:0000313" key="7">
    <source>
        <dbReference type="Proteomes" id="UP000831290"/>
    </source>
</evidence>
<keyword evidence="5" id="KW-1003">Cell membrane</keyword>
<dbReference type="RefSeq" id="WP_255844005.1">
    <property type="nucleotide sequence ID" value="NZ_CP094358.1"/>
</dbReference>
<keyword evidence="2 5" id="KW-0812">Transmembrane</keyword>
<keyword evidence="3 5" id="KW-1133">Transmembrane helix</keyword>
<dbReference type="PANTHER" id="PTHR43701:SF5">
    <property type="entry name" value="MEMBRANE TRANSPORTER PROTEIN-RELATED"/>
    <property type="match status" value="1"/>
</dbReference>
<feature type="transmembrane region" description="Helical" evidence="5">
    <location>
        <begin position="12"/>
        <end position="41"/>
    </location>
</feature>
<sequence>MSLFHIEHIIPFLIILVVVAFLYASVGHGGASGYLALMAIFAFPPEIMKPTALLLNIFVAGVSFWFFKKSNYFKPRLFWPFAIASIPAAFIGGYITIDAFLYKRILGVLLVFAVLRIMGVFGKSGESKEIKIPLALLIGFCIGFFSGMIGIGGGIILSPVILLLGWGNVKEAAAVSALFIFVNSIAGMSGFLLNSNVIPGESVYLVPVALAGGTLGAFYGSNKFSFLKLKYVLSAVLMIASIKLLTI</sequence>
<gene>
    <name evidence="6" type="ORF">MQE35_01900</name>
</gene>
<dbReference type="KEGG" id="fbm:MQE35_01900"/>
<proteinExistence type="inferred from homology"/>
<dbReference type="InterPro" id="IPR051598">
    <property type="entry name" value="TSUP/Inactive_protease-like"/>
</dbReference>
<evidence type="ECO:0000256" key="5">
    <source>
        <dbReference type="RuleBase" id="RU363041"/>
    </source>
</evidence>
<name>A0A9E7A1M2_9FLAO</name>
<comment type="subcellular location">
    <subcellularLocation>
        <location evidence="5">Cell membrane</location>
        <topology evidence="5">Multi-pass membrane protein</topology>
    </subcellularLocation>
    <subcellularLocation>
        <location evidence="1">Membrane</location>
        <topology evidence="1">Multi-pass membrane protein</topology>
    </subcellularLocation>
</comment>
<keyword evidence="7" id="KW-1185">Reference proteome</keyword>
<protein>
    <recommendedName>
        <fullName evidence="5">Probable membrane transporter protein</fullName>
    </recommendedName>
</protein>
<feature type="transmembrane region" description="Helical" evidence="5">
    <location>
        <begin position="78"/>
        <end position="95"/>
    </location>
</feature>
<feature type="transmembrane region" description="Helical" evidence="5">
    <location>
        <begin position="101"/>
        <end position="122"/>
    </location>
</feature>
<feature type="transmembrane region" description="Helical" evidence="5">
    <location>
        <begin position="172"/>
        <end position="193"/>
    </location>
</feature>
<feature type="transmembrane region" description="Helical" evidence="5">
    <location>
        <begin position="47"/>
        <end position="66"/>
    </location>
</feature>
<evidence type="ECO:0000256" key="4">
    <source>
        <dbReference type="ARBA" id="ARBA00023136"/>
    </source>
</evidence>
<accession>A0A9E7A1M2</accession>
<evidence type="ECO:0000256" key="2">
    <source>
        <dbReference type="ARBA" id="ARBA00022692"/>
    </source>
</evidence>